<dbReference type="AlphaFoldDB" id="A0A498N7D3"/>
<sequence length="81" mass="8978">MANTSASALGLFLLLTEQKGRVGERGLCSVTLSSTVPDRARIAMRLHQRSLDPWLARKQDLMLYGRNCASASGLLEYSTWH</sequence>
<accession>A0A498N7D3</accession>
<dbReference type="Proteomes" id="UP000290572">
    <property type="component" value="Unassembled WGS sequence"/>
</dbReference>
<organism evidence="1 2">
    <name type="scientific">Labeo rohita</name>
    <name type="common">Indian major carp</name>
    <name type="synonym">Cyprinus rohita</name>
    <dbReference type="NCBI Taxonomy" id="84645"/>
    <lineage>
        <taxon>Eukaryota</taxon>
        <taxon>Metazoa</taxon>
        <taxon>Chordata</taxon>
        <taxon>Craniata</taxon>
        <taxon>Vertebrata</taxon>
        <taxon>Euteleostomi</taxon>
        <taxon>Actinopterygii</taxon>
        <taxon>Neopterygii</taxon>
        <taxon>Teleostei</taxon>
        <taxon>Ostariophysi</taxon>
        <taxon>Cypriniformes</taxon>
        <taxon>Cyprinidae</taxon>
        <taxon>Labeoninae</taxon>
        <taxon>Labeonini</taxon>
        <taxon>Labeo</taxon>
    </lineage>
</organism>
<comment type="caution">
    <text evidence="1">The sequence shown here is derived from an EMBL/GenBank/DDBJ whole genome shotgun (WGS) entry which is preliminary data.</text>
</comment>
<keyword evidence="2" id="KW-1185">Reference proteome</keyword>
<evidence type="ECO:0000313" key="2">
    <source>
        <dbReference type="Proteomes" id="UP000290572"/>
    </source>
</evidence>
<protein>
    <submittedName>
        <fullName evidence="1">Uncharacterized protein</fullName>
    </submittedName>
</protein>
<gene>
    <name evidence="1" type="ORF">ROHU_021955</name>
</gene>
<name>A0A498N7D3_LABRO</name>
<reference evidence="1 2" key="1">
    <citation type="submission" date="2018-03" db="EMBL/GenBank/DDBJ databases">
        <title>Draft genome sequence of Rohu Carp (Labeo rohita).</title>
        <authorList>
            <person name="Das P."/>
            <person name="Kushwaha B."/>
            <person name="Joshi C.G."/>
            <person name="Kumar D."/>
            <person name="Nagpure N.S."/>
            <person name="Sahoo L."/>
            <person name="Das S.P."/>
            <person name="Bit A."/>
            <person name="Patnaik S."/>
            <person name="Meher P.K."/>
            <person name="Jayasankar P."/>
            <person name="Koringa P.G."/>
            <person name="Patel N.V."/>
            <person name="Hinsu A.T."/>
            <person name="Kumar R."/>
            <person name="Pandey M."/>
            <person name="Agarwal S."/>
            <person name="Srivastava S."/>
            <person name="Singh M."/>
            <person name="Iquebal M.A."/>
            <person name="Jaiswal S."/>
            <person name="Angadi U.B."/>
            <person name="Kumar N."/>
            <person name="Raza M."/>
            <person name="Shah T.M."/>
            <person name="Rai A."/>
            <person name="Jena J.K."/>
        </authorList>
    </citation>
    <scope>NUCLEOTIDE SEQUENCE [LARGE SCALE GENOMIC DNA]</scope>
    <source>
        <strain evidence="1">DASCIFA01</strain>
        <tissue evidence="1">Testis</tissue>
    </source>
</reference>
<dbReference type="EMBL" id="QBIY01012510">
    <property type="protein sequence ID" value="RXN24815.1"/>
    <property type="molecule type" value="Genomic_DNA"/>
</dbReference>
<evidence type="ECO:0000313" key="1">
    <source>
        <dbReference type="EMBL" id="RXN24815.1"/>
    </source>
</evidence>
<proteinExistence type="predicted"/>